<gene>
    <name evidence="4" type="ORF">PC115_g16393</name>
</gene>
<dbReference type="InterPro" id="IPR041588">
    <property type="entry name" value="Integrase_H2C2"/>
</dbReference>
<dbReference type="SUPFAM" id="SSF53098">
    <property type="entry name" value="Ribonuclease H-like"/>
    <property type="match status" value="1"/>
</dbReference>
<proteinExistence type="predicted"/>
<dbReference type="GO" id="GO:0003676">
    <property type="term" value="F:nucleic acid binding"/>
    <property type="evidence" value="ECO:0007669"/>
    <property type="project" value="InterPro"/>
</dbReference>
<dbReference type="Gene3D" id="3.30.420.10">
    <property type="entry name" value="Ribonuclease H-like superfamily/Ribonuclease H"/>
    <property type="match status" value="1"/>
</dbReference>
<dbReference type="Pfam" id="PF00665">
    <property type="entry name" value="rve"/>
    <property type="match status" value="1"/>
</dbReference>
<dbReference type="VEuPathDB" id="FungiDB:PC110_g19452"/>
<dbReference type="PROSITE" id="PS50994">
    <property type="entry name" value="INTEGRASE"/>
    <property type="match status" value="1"/>
</dbReference>
<dbReference type="FunFam" id="3.10.20.370:FF:000001">
    <property type="entry name" value="Retrovirus-related Pol polyprotein from transposon 17.6-like protein"/>
    <property type="match status" value="1"/>
</dbReference>
<dbReference type="VEuPathDB" id="FungiDB:PC110_g18997"/>
<dbReference type="PANTHER" id="PTHR37984:SF5">
    <property type="entry name" value="PROTEIN NYNRIN-LIKE"/>
    <property type="match status" value="1"/>
</dbReference>
<dbReference type="EMBL" id="RCMI01000714">
    <property type="protein sequence ID" value="KAG2899963.1"/>
    <property type="molecule type" value="Genomic_DNA"/>
</dbReference>
<feature type="region of interest" description="Disordered" evidence="2">
    <location>
        <begin position="454"/>
        <end position="538"/>
    </location>
</feature>
<protein>
    <recommendedName>
        <fullName evidence="3">Integrase catalytic domain-containing protein</fullName>
    </recommendedName>
</protein>
<dbReference type="GO" id="GO:0015074">
    <property type="term" value="P:DNA integration"/>
    <property type="evidence" value="ECO:0007669"/>
    <property type="project" value="InterPro"/>
</dbReference>
<dbReference type="InterPro" id="IPR036397">
    <property type="entry name" value="RNaseH_sf"/>
</dbReference>
<dbReference type="InterPro" id="IPR050951">
    <property type="entry name" value="Retrovirus_Pol_polyprotein"/>
</dbReference>
<dbReference type="Pfam" id="PF17921">
    <property type="entry name" value="Integrase_H2C2"/>
    <property type="match status" value="1"/>
</dbReference>
<dbReference type="Gene3D" id="1.10.340.70">
    <property type="match status" value="1"/>
</dbReference>
<evidence type="ECO:0000313" key="5">
    <source>
        <dbReference type="Proteomes" id="UP000774804"/>
    </source>
</evidence>
<evidence type="ECO:0000256" key="2">
    <source>
        <dbReference type="SAM" id="MobiDB-lite"/>
    </source>
</evidence>
<dbReference type="InterPro" id="IPR001584">
    <property type="entry name" value="Integrase_cat-core"/>
</dbReference>
<keyword evidence="1" id="KW-0511">Multifunctional enzyme</keyword>
<dbReference type="InterPro" id="IPR041577">
    <property type="entry name" value="RT_RNaseH_2"/>
</dbReference>
<dbReference type="AlphaFoldDB" id="A0A8T1BCN4"/>
<comment type="caution">
    <text evidence="4">The sequence shown here is derived from an EMBL/GenBank/DDBJ whole genome shotgun (WGS) entry which is preliminary data.</text>
</comment>
<name>A0A8T1BCN4_9STRA</name>
<accession>A0A8T1BCN4</accession>
<organism evidence="4 5">
    <name type="scientific">Phytophthora cactorum</name>
    <dbReference type="NCBI Taxonomy" id="29920"/>
    <lineage>
        <taxon>Eukaryota</taxon>
        <taxon>Sar</taxon>
        <taxon>Stramenopiles</taxon>
        <taxon>Oomycota</taxon>
        <taxon>Peronosporomycetes</taxon>
        <taxon>Peronosporales</taxon>
        <taxon>Peronosporaceae</taxon>
        <taxon>Phytophthora</taxon>
    </lineage>
</organism>
<evidence type="ECO:0000259" key="3">
    <source>
        <dbReference type="PROSITE" id="PS50994"/>
    </source>
</evidence>
<dbReference type="InterPro" id="IPR043502">
    <property type="entry name" value="DNA/RNA_pol_sf"/>
</dbReference>
<feature type="compositionally biased region" description="Polar residues" evidence="2">
    <location>
        <begin position="455"/>
        <end position="531"/>
    </location>
</feature>
<dbReference type="SUPFAM" id="SSF56672">
    <property type="entry name" value="DNA/RNA polymerases"/>
    <property type="match status" value="1"/>
</dbReference>
<sequence>MHLQAILKKEPEWKWAAECQQAFDAVKQGLTEAPILAVADQDRPFHVVCDESDFAIGCALMQHDNEGRDRVVYYQSRQLKPAERNYPVHDKEILAMKYALAKFRVYLLGSGPFVVYTDHASLRTAVKSPHISQRMAIWLSFFAEYDFRTADANRIGVERVSAPSSSLIDDVKAAYASDADAKQLLSYASVPSDEARRKLAPHLRARVHRYRVHEGLLLYSAVDDDVIRIVVSKDYDLRMRIMYEYHDAPTAGHPGREKTYVLLTRDFYWNRQYKWVRKYAPLQSLPTPSACWQSISMDFVFGLPPDSKRRTGVVVFVDRFSKMVHLAAVPAEVTVVQTARRFVDMVFKHLGMPLDIVSDRNPRFTARFWQDMFTLLGTQLSMSTADFTQTDGQTERVNRVLGDLLKSSHSCQQWSDCLPMAEFAINSSVHASTGHIPFYVNAMRHPRLPSMLGTVASSLSGGGSTVASEQPQKSADTDTVSAMTTRRQAASRSGNETTDKNYGSVQSTDSAQAGSAAKKNTTVHGTDSTQAGPAAGKNAVLNKPFSTQAMDFVQRRQAVIRFGQDAIAASVDRQKLNADNIGRDNTN</sequence>
<reference evidence="4" key="1">
    <citation type="submission" date="2018-10" db="EMBL/GenBank/DDBJ databases">
        <title>Effector identification in a new, highly contiguous assembly of the strawberry crown rot pathogen Phytophthora cactorum.</title>
        <authorList>
            <person name="Armitage A.D."/>
            <person name="Nellist C.F."/>
            <person name="Bates H."/>
            <person name="Vickerstaff R.J."/>
            <person name="Harrison R.J."/>
        </authorList>
    </citation>
    <scope>NUCLEOTIDE SEQUENCE</scope>
    <source>
        <strain evidence="4">4032</strain>
    </source>
</reference>
<feature type="domain" description="Integrase catalytic" evidence="3">
    <location>
        <begin position="282"/>
        <end position="445"/>
    </location>
</feature>
<dbReference type="Gene3D" id="3.10.20.370">
    <property type="match status" value="1"/>
</dbReference>
<dbReference type="GO" id="GO:0003824">
    <property type="term" value="F:catalytic activity"/>
    <property type="evidence" value="ECO:0007669"/>
    <property type="project" value="UniProtKB-KW"/>
</dbReference>
<dbReference type="Pfam" id="PF17919">
    <property type="entry name" value="RT_RNaseH_2"/>
    <property type="match status" value="1"/>
</dbReference>
<evidence type="ECO:0000313" key="4">
    <source>
        <dbReference type="EMBL" id="KAG2899963.1"/>
    </source>
</evidence>
<evidence type="ECO:0000256" key="1">
    <source>
        <dbReference type="ARBA" id="ARBA00023268"/>
    </source>
</evidence>
<dbReference type="InterPro" id="IPR012337">
    <property type="entry name" value="RNaseH-like_sf"/>
</dbReference>
<dbReference type="PANTHER" id="PTHR37984">
    <property type="entry name" value="PROTEIN CBG26694"/>
    <property type="match status" value="1"/>
</dbReference>
<dbReference type="CDD" id="cd09274">
    <property type="entry name" value="RNase_HI_RT_Ty3"/>
    <property type="match status" value="1"/>
</dbReference>
<dbReference type="Proteomes" id="UP000774804">
    <property type="component" value="Unassembled WGS sequence"/>
</dbReference>